<evidence type="ECO:0000313" key="2">
    <source>
        <dbReference type="EMBL" id="STO32165.1"/>
    </source>
</evidence>
<dbReference type="PROSITE" id="PS51352">
    <property type="entry name" value="THIOREDOXIN_2"/>
    <property type="match status" value="1"/>
</dbReference>
<dbReference type="InterPro" id="IPR050553">
    <property type="entry name" value="Thioredoxin_ResA/DsbE_sf"/>
</dbReference>
<keyword evidence="3" id="KW-1185">Reference proteome</keyword>
<evidence type="ECO:0000259" key="1">
    <source>
        <dbReference type="PROSITE" id="PS51352"/>
    </source>
</evidence>
<name>A0A377GZ05_9FUSO</name>
<dbReference type="Proteomes" id="UP000255328">
    <property type="component" value="Unassembled WGS sequence"/>
</dbReference>
<dbReference type="InterPro" id="IPR000866">
    <property type="entry name" value="AhpC/TSA"/>
</dbReference>
<dbReference type="InterPro" id="IPR036249">
    <property type="entry name" value="Thioredoxin-like_sf"/>
</dbReference>
<dbReference type="OrthoDB" id="9809733at2"/>
<dbReference type="PANTHER" id="PTHR42852:SF13">
    <property type="entry name" value="PROTEIN DIPZ"/>
    <property type="match status" value="1"/>
</dbReference>
<dbReference type="PANTHER" id="PTHR42852">
    <property type="entry name" value="THIOL:DISULFIDE INTERCHANGE PROTEIN DSBE"/>
    <property type="match status" value="1"/>
</dbReference>
<evidence type="ECO:0000313" key="3">
    <source>
        <dbReference type="Proteomes" id="UP000255328"/>
    </source>
</evidence>
<organism evidence="2 3">
    <name type="scientific">Fusobacterium necrogenes</name>
    <dbReference type="NCBI Taxonomy" id="858"/>
    <lineage>
        <taxon>Bacteria</taxon>
        <taxon>Fusobacteriati</taxon>
        <taxon>Fusobacteriota</taxon>
        <taxon>Fusobacteriia</taxon>
        <taxon>Fusobacteriales</taxon>
        <taxon>Fusobacteriaceae</taxon>
        <taxon>Fusobacterium</taxon>
    </lineage>
</organism>
<proteinExistence type="predicted"/>
<dbReference type="EMBL" id="UGGU01000003">
    <property type="protein sequence ID" value="STO32165.1"/>
    <property type="molecule type" value="Genomic_DNA"/>
</dbReference>
<dbReference type="SUPFAM" id="SSF52833">
    <property type="entry name" value="Thioredoxin-like"/>
    <property type="match status" value="1"/>
</dbReference>
<feature type="domain" description="Thioredoxin" evidence="1">
    <location>
        <begin position="17"/>
        <end position="154"/>
    </location>
</feature>
<dbReference type="GO" id="GO:0016491">
    <property type="term" value="F:oxidoreductase activity"/>
    <property type="evidence" value="ECO:0007669"/>
    <property type="project" value="InterPro"/>
</dbReference>
<dbReference type="Gene3D" id="3.40.30.10">
    <property type="entry name" value="Glutaredoxin"/>
    <property type="match status" value="1"/>
</dbReference>
<dbReference type="AlphaFoldDB" id="A0A377GZ05"/>
<dbReference type="RefSeq" id="WP_115271091.1">
    <property type="nucleotide sequence ID" value="NZ_CASFEE010000020.1"/>
</dbReference>
<gene>
    <name evidence="2" type="primary">resA</name>
    <name evidence="2" type="ORF">NCTC10723_01647</name>
</gene>
<protein>
    <submittedName>
        <fullName evidence="2">Thiol-disulfide oxidoreductase resA</fullName>
    </submittedName>
</protein>
<dbReference type="Pfam" id="PF00578">
    <property type="entry name" value="AhpC-TSA"/>
    <property type="match status" value="1"/>
</dbReference>
<accession>A0A377GZ05</accession>
<dbReference type="CDD" id="cd02966">
    <property type="entry name" value="TlpA_like_family"/>
    <property type="match status" value="1"/>
</dbReference>
<reference evidence="2 3" key="1">
    <citation type="submission" date="2018-06" db="EMBL/GenBank/DDBJ databases">
        <authorList>
            <consortium name="Pathogen Informatics"/>
            <person name="Doyle S."/>
        </authorList>
    </citation>
    <scope>NUCLEOTIDE SEQUENCE [LARGE SCALE GENOMIC DNA]</scope>
    <source>
        <strain evidence="2 3">NCTC10723</strain>
    </source>
</reference>
<dbReference type="GO" id="GO:0016209">
    <property type="term" value="F:antioxidant activity"/>
    <property type="evidence" value="ECO:0007669"/>
    <property type="project" value="InterPro"/>
</dbReference>
<dbReference type="InterPro" id="IPR013766">
    <property type="entry name" value="Thioredoxin_domain"/>
</dbReference>
<sequence>MKKLLFLLMLVYTISVFGNLVTATEFQLKDQFQKEHTLEQYKGKKVYLTFWTSWCGYCKKSLEDLKVLYEENGENKKNIIFLTFNDEEEAKLKDVIKEKNYNFPIINDKIMFYKYYIDSYPTTYLINEEGKVVQVISGYIEKEEFKKLIKDQNYKVEIEE</sequence>